<gene>
    <name evidence="1" type="ORF">GGI18_000494</name>
</gene>
<protein>
    <submittedName>
        <fullName evidence="1">Uncharacterized protein</fullName>
    </submittedName>
</protein>
<reference evidence="1" key="1">
    <citation type="submission" date="2022-07" db="EMBL/GenBank/DDBJ databases">
        <title>Phylogenomic reconstructions and comparative analyses of Kickxellomycotina fungi.</title>
        <authorList>
            <person name="Reynolds N.K."/>
            <person name="Stajich J.E."/>
            <person name="Barry K."/>
            <person name="Grigoriev I.V."/>
            <person name="Crous P."/>
            <person name="Smith M.E."/>
        </authorList>
    </citation>
    <scope>NUCLEOTIDE SEQUENCE</scope>
    <source>
        <strain evidence="1">BCRC 34191</strain>
    </source>
</reference>
<keyword evidence="2" id="KW-1185">Reference proteome</keyword>
<evidence type="ECO:0000313" key="2">
    <source>
        <dbReference type="Proteomes" id="UP001140066"/>
    </source>
</evidence>
<name>A0ACC1KNK7_9FUNG</name>
<sequence length="95" mass="10190">MKNSFFFVLLLLFVIAMSAMAAPLALPRPSPSDVKRIPASPAPQTQVSTLGKRQSGPAIPLPESGETLLSFLDRLLANMPLLSKLMAGLGYVRPK</sequence>
<accession>A0ACC1KNK7</accession>
<evidence type="ECO:0000313" key="1">
    <source>
        <dbReference type="EMBL" id="KAJ2792320.1"/>
    </source>
</evidence>
<proteinExistence type="predicted"/>
<organism evidence="1 2">
    <name type="scientific">Coemansia linderi</name>
    <dbReference type="NCBI Taxonomy" id="2663919"/>
    <lineage>
        <taxon>Eukaryota</taxon>
        <taxon>Fungi</taxon>
        <taxon>Fungi incertae sedis</taxon>
        <taxon>Zoopagomycota</taxon>
        <taxon>Kickxellomycotina</taxon>
        <taxon>Kickxellomycetes</taxon>
        <taxon>Kickxellales</taxon>
        <taxon>Kickxellaceae</taxon>
        <taxon>Coemansia</taxon>
    </lineage>
</organism>
<dbReference type="EMBL" id="JANBUK010000036">
    <property type="protein sequence ID" value="KAJ2792320.1"/>
    <property type="molecule type" value="Genomic_DNA"/>
</dbReference>
<dbReference type="Proteomes" id="UP001140066">
    <property type="component" value="Unassembled WGS sequence"/>
</dbReference>
<comment type="caution">
    <text evidence="1">The sequence shown here is derived from an EMBL/GenBank/DDBJ whole genome shotgun (WGS) entry which is preliminary data.</text>
</comment>